<name>D2W5D1_NAEGR</name>
<dbReference type="OrthoDB" id="4062651at2759"/>
<organism evidence="3">
    <name type="scientific">Naegleria gruberi</name>
    <name type="common">Amoeba</name>
    <dbReference type="NCBI Taxonomy" id="5762"/>
    <lineage>
        <taxon>Eukaryota</taxon>
        <taxon>Discoba</taxon>
        <taxon>Heterolobosea</taxon>
        <taxon>Tetramitia</taxon>
        <taxon>Eutetramitia</taxon>
        <taxon>Vahlkampfiidae</taxon>
        <taxon>Naegleria</taxon>
    </lineage>
</organism>
<dbReference type="STRING" id="5762.D2W5D1"/>
<dbReference type="KEGG" id="ngr:NAEGRDRAFT_76621"/>
<protein>
    <submittedName>
        <fullName evidence="2">Predicted protein</fullName>
    </submittedName>
</protein>
<dbReference type="GO" id="GO:0005634">
    <property type="term" value="C:nucleus"/>
    <property type="evidence" value="ECO:0007669"/>
    <property type="project" value="TreeGrafter"/>
</dbReference>
<dbReference type="RefSeq" id="XP_002668465.1">
    <property type="nucleotide sequence ID" value="XM_002668419.1"/>
</dbReference>
<dbReference type="SUPFAM" id="SSF56112">
    <property type="entry name" value="Protein kinase-like (PK-like)"/>
    <property type="match status" value="1"/>
</dbReference>
<dbReference type="InterPro" id="IPR000719">
    <property type="entry name" value="Prot_kinase_dom"/>
</dbReference>
<dbReference type="GO" id="GO:0044773">
    <property type="term" value="P:mitotic DNA damage checkpoint signaling"/>
    <property type="evidence" value="ECO:0007669"/>
    <property type="project" value="TreeGrafter"/>
</dbReference>
<dbReference type="Proteomes" id="UP000006671">
    <property type="component" value="Unassembled WGS sequence"/>
</dbReference>
<dbReference type="PANTHER" id="PTHR44167">
    <property type="entry name" value="OVARIAN-SPECIFIC SERINE/THREONINE-PROTEIN KINASE LOK-RELATED"/>
    <property type="match status" value="1"/>
</dbReference>
<dbReference type="Gene3D" id="3.30.200.20">
    <property type="entry name" value="Phosphorylase Kinase, domain 1"/>
    <property type="match status" value="1"/>
</dbReference>
<dbReference type="VEuPathDB" id="AmoebaDB:NAEGRDRAFT_76621"/>
<dbReference type="InterPro" id="IPR008271">
    <property type="entry name" value="Ser/Thr_kinase_AS"/>
</dbReference>
<keyword evidence="3" id="KW-1185">Reference proteome</keyword>
<dbReference type="GO" id="GO:0005524">
    <property type="term" value="F:ATP binding"/>
    <property type="evidence" value="ECO:0007669"/>
    <property type="project" value="InterPro"/>
</dbReference>
<evidence type="ECO:0000259" key="1">
    <source>
        <dbReference type="PROSITE" id="PS50011"/>
    </source>
</evidence>
<gene>
    <name evidence="2" type="ORF">NAEGRDRAFT_76621</name>
</gene>
<dbReference type="EMBL" id="GG739053">
    <property type="protein sequence ID" value="EFC35721.1"/>
    <property type="molecule type" value="Genomic_DNA"/>
</dbReference>
<feature type="domain" description="Protein kinase" evidence="1">
    <location>
        <begin position="9"/>
        <end position="319"/>
    </location>
</feature>
<dbReference type="GeneID" id="8861849"/>
<dbReference type="eggNOG" id="KOG0593">
    <property type="taxonomic scope" value="Eukaryota"/>
</dbReference>
<dbReference type="Gene3D" id="1.10.510.10">
    <property type="entry name" value="Transferase(Phosphotransferase) domain 1"/>
    <property type="match status" value="1"/>
</dbReference>
<dbReference type="SMART" id="SM00220">
    <property type="entry name" value="S_TKc"/>
    <property type="match status" value="1"/>
</dbReference>
<proteinExistence type="predicted"/>
<dbReference type="PROSITE" id="PS00108">
    <property type="entry name" value="PROTEIN_KINASE_ST"/>
    <property type="match status" value="1"/>
</dbReference>
<sequence length="319" mass="36762">MLLQKFPYLIPLSKIGKGAQGIVFKCFHTQLEQIVVLKVNITPEEQPERTEKLFNFMKTPNLKGIVRTFECNFYELHNSKYSYLIMEMGSPLDHVMSEMHQNYSNLEHCLSTQDLIEVLQYFTEVLEGVISLHNLNFTHRDLKLANVIINNEGHAKLIDFDNSKVIQSNHSITVNIGTWEYLAPEVYDEEEGKQTENFKISKNCDTYSMGCVLMKMICNRTLSIISTNEDSGSSCLFGVGKNYFFKLLSTPQGEAMLHQSIRKEIDKFIDPNLEVICSHPNSFLEKVLFNDILGRCLITMIQSRSTHRGRMYSLSQNYE</sequence>
<dbReference type="PROSITE" id="PS50011">
    <property type="entry name" value="PROTEIN_KINASE_DOM"/>
    <property type="match status" value="1"/>
</dbReference>
<dbReference type="AlphaFoldDB" id="D2W5D1"/>
<dbReference type="PANTHER" id="PTHR44167:SF24">
    <property type="entry name" value="SERINE_THREONINE-PROTEIN KINASE CHK2"/>
    <property type="match status" value="1"/>
</dbReference>
<dbReference type="GO" id="GO:0005737">
    <property type="term" value="C:cytoplasm"/>
    <property type="evidence" value="ECO:0007669"/>
    <property type="project" value="TreeGrafter"/>
</dbReference>
<dbReference type="Pfam" id="PF00069">
    <property type="entry name" value="Pkinase"/>
    <property type="match status" value="1"/>
</dbReference>
<evidence type="ECO:0000313" key="2">
    <source>
        <dbReference type="EMBL" id="EFC35721.1"/>
    </source>
</evidence>
<accession>D2W5D1</accession>
<reference evidence="2 3" key="1">
    <citation type="journal article" date="2010" name="Cell">
        <title>The genome of Naegleria gruberi illuminates early eukaryotic versatility.</title>
        <authorList>
            <person name="Fritz-Laylin L.K."/>
            <person name="Prochnik S.E."/>
            <person name="Ginger M.L."/>
            <person name="Dacks J.B."/>
            <person name="Carpenter M.L."/>
            <person name="Field M.C."/>
            <person name="Kuo A."/>
            <person name="Paredez A."/>
            <person name="Chapman J."/>
            <person name="Pham J."/>
            <person name="Shu S."/>
            <person name="Neupane R."/>
            <person name="Cipriano M."/>
            <person name="Mancuso J."/>
            <person name="Tu H."/>
            <person name="Salamov A."/>
            <person name="Lindquist E."/>
            <person name="Shapiro H."/>
            <person name="Lucas S."/>
            <person name="Grigoriev I.V."/>
            <person name="Cande W.Z."/>
            <person name="Fulton C."/>
            <person name="Rokhsar D.S."/>
            <person name="Dawson S.C."/>
        </authorList>
    </citation>
    <scope>NUCLEOTIDE SEQUENCE [LARGE SCALE GENOMIC DNA]</scope>
    <source>
        <strain evidence="2 3">NEG-M</strain>
    </source>
</reference>
<evidence type="ECO:0000313" key="3">
    <source>
        <dbReference type="Proteomes" id="UP000006671"/>
    </source>
</evidence>
<dbReference type="InterPro" id="IPR011009">
    <property type="entry name" value="Kinase-like_dom_sf"/>
</dbReference>
<dbReference type="InParanoid" id="D2W5D1"/>
<dbReference type="GO" id="GO:0004674">
    <property type="term" value="F:protein serine/threonine kinase activity"/>
    <property type="evidence" value="ECO:0007669"/>
    <property type="project" value="TreeGrafter"/>
</dbReference>